<dbReference type="AlphaFoldDB" id="A0AAQ3TJL2"/>
<accession>A0AAQ3TJL2</accession>
<evidence type="ECO:0000256" key="1">
    <source>
        <dbReference type="SAM" id="MobiDB-lite"/>
    </source>
</evidence>
<dbReference type="EMBL" id="CP144749">
    <property type="protein sequence ID" value="WVZ74074.1"/>
    <property type="molecule type" value="Genomic_DNA"/>
</dbReference>
<gene>
    <name evidence="2" type="ORF">U9M48_022301</name>
</gene>
<organism evidence="2 3">
    <name type="scientific">Paspalum notatum var. saurae</name>
    <dbReference type="NCBI Taxonomy" id="547442"/>
    <lineage>
        <taxon>Eukaryota</taxon>
        <taxon>Viridiplantae</taxon>
        <taxon>Streptophyta</taxon>
        <taxon>Embryophyta</taxon>
        <taxon>Tracheophyta</taxon>
        <taxon>Spermatophyta</taxon>
        <taxon>Magnoliopsida</taxon>
        <taxon>Liliopsida</taxon>
        <taxon>Poales</taxon>
        <taxon>Poaceae</taxon>
        <taxon>PACMAD clade</taxon>
        <taxon>Panicoideae</taxon>
        <taxon>Andropogonodae</taxon>
        <taxon>Paspaleae</taxon>
        <taxon>Paspalinae</taxon>
        <taxon>Paspalum</taxon>
    </lineage>
</organism>
<dbReference type="Proteomes" id="UP001341281">
    <property type="component" value="Chromosome 05"/>
</dbReference>
<feature type="region of interest" description="Disordered" evidence="1">
    <location>
        <begin position="1"/>
        <end position="25"/>
    </location>
</feature>
<keyword evidence="3" id="KW-1185">Reference proteome</keyword>
<protein>
    <submittedName>
        <fullName evidence="2">Uncharacterized protein</fullName>
    </submittedName>
</protein>
<evidence type="ECO:0000313" key="2">
    <source>
        <dbReference type="EMBL" id="WVZ74074.1"/>
    </source>
</evidence>
<reference evidence="2 3" key="1">
    <citation type="submission" date="2024-02" db="EMBL/GenBank/DDBJ databases">
        <title>High-quality chromosome-scale genome assembly of Pensacola bahiagrass (Paspalum notatum Flugge var. saurae).</title>
        <authorList>
            <person name="Vega J.M."/>
            <person name="Podio M."/>
            <person name="Orjuela J."/>
            <person name="Siena L.A."/>
            <person name="Pessino S.C."/>
            <person name="Combes M.C."/>
            <person name="Mariac C."/>
            <person name="Albertini E."/>
            <person name="Pupilli F."/>
            <person name="Ortiz J.P.A."/>
            <person name="Leblanc O."/>
        </authorList>
    </citation>
    <scope>NUCLEOTIDE SEQUENCE [LARGE SCALE GENOMIC DNA]</scope>
    <source>
        <strain evidence="2">R1</strain>
        <tissue evidence="2">Leaf</tissue>
    </source>
</reference>
<evidence type="ECO:0000313" key="3">
    <source>
        <dbReference type="Proteomes" id="UP001341281"/>
    </source>
</evidence>
<sequence>MTRAANGGTGDWRAARSAGTGWSSGGLFRSPPAVVRIGRVMDWASGEGTHPTRSTLHCTSCTTVANSMGSRQRASSLDMDTPFAGRAAATPVCAWRLSAAGSCVKRAREG</sequence>
<name>A0AAQ3TJL2_PASNO</name>
<proteinExistence type="predicted"/>